<evidence type="ECO:0000256" key="1">
    <source>
        <dbReference type="SAM" id="MobiDB-lite"/>
    </source>
</evidence>
<accession>A0A9J5XAC8</accession>
<evidence type="ECO:0000313" key="2">
    <source>
        <dbReference type="EMBL" id="KAG5584517.1"/>
    </source>
</evidence>
<dbReference type="OrthoDB" id="1876721at2759"/>
<dbReference type="Proteomes" id="UP000824120">
    <property type="component" value="Chromosome 9"/>
</dbReference>
<dbReference type="PANTHER" id="PTHR36791:SF2">
    <property type="entry name" value="OS03G0363400 PROTEIN"/>
    <property type="match status" value="1"/>
</dbReference>
<comment type="caution">
    <text evidence="2">The sequence shown here is derived from an EMBL/GenBank/DDBJ whole genome shotgun (WGS) entry which is preliminary data.</text>
</comment>
<dbReference type="AlphaFoldDB" id="A0A9J5XAC8"/>
<reference evidence="2 3" key="1">
    <citation type="submission" date="2020-09" db="EMBL/GenBank/DDBJ databases">
        <title>De no assembly of potato wild relative species, Solanum commersonii.</title>
        <authorList>
            <person name="Cho K."/>
        </authorList>
    </citation>
    <scope>NUCLEOTIDE SEQUENCE [LARGE SCALE GENOMIC DNA]</scope>
    <source>
        <strain evidence="2">LZ3.2</strain>
        <tissue evidence="2">Leaf</tissue>
    </source>
</reference>
<feature type="region of interest" description="Disordered" evidence="1">
    <location>
        <begin position="19"/>
        <end position="42"/>
    </location>
</feature>
<organism evidence="2 3">
    <name type="scientific">Solanum commersonii</name>
    <name type="common">Commerson's wild potato</name>
    <name type="synonym">Commerson's nightshade</name>
    <dbReference type="NCBI Taxonomy" id="4109"/>
    <lineage>
        <taxon>Eukaryota</taxon>
        <taxon>Viridiplantae</taxon>
        <taxon>Streptophyta</taxon>
        <taxon>Embryophyta</taxon>
        <taxon>Tracheophyta</taxon>
        <taxon>Spermatophyta</taxon>
        <taxon>Magnoliopsida</taxon>
        <taxon>eudicotyledons</taxon>
        <taxon>Gunneridae</taxon>
        <taxon>Pentapetalae</taxon>
        <taxon>asterids</taxon>
        <taxon>lamiids</taxon>
        <taxon>Solanales</taxon>
        <taxon>Solanaceae</taxon>
        <taxon>Solanoideae</taxon>
        <taxon>Solaneae</taxon>
        <taxon>Solanum</taxon>
    </lineage>
</organism>
<sequence length="196" mass="21868">MSHSLSTVALPRFATVITAAKQPRQRPNAKAQSGKQKTTTTITPGVPAATAMKTTSGFSSRNKEPTWQCVQNCGACCKLEKGPNFPSAEEIFDDPSDIEAFCRNVDRLIMNYVGWLVVSGSRRKCLFYVVKYQDMIELNRPYFCRVEPDIFETLYGIETKKFNKEACSCCIDTIKAVYGSSSKELENFNAAIWSST</sequence>
<evidence type="ECO:0000313" key="3">
    <source>
        <dbReference type="Proteomes" id="UP000824120"/>
    </source>
</evidence>
<name>A0A9J5XAC8_SOLCO</name>
<feature type="compositionally biased region" description="Polar residues" evidence="1">
    <location>
        <begin position="30"/>
        <end position="42"/>
    </location>
</feature>
<dbReference type="EMBL" id="JACXVP010000009">
    <property type="protein sequence ID" value="KAG5584517.1"/>
    <property type="molecule type" value="Genomic_DNA"/>
</dbReference>
<gene>
    <name evidence="2" type="ORF">H5410_044951</name>
</gene>
<proteinExistence type="predicted"/>
<dbReference type="PANTHER" id="PTHR36791">
    <property type="entry name" value="OS03G0363400 PROTEIN"/>
    <property type="match status" value="1"/>
</dbReference>
<keyword evidence="3" id="KW-1185">Reference proteome</keyword>
<protein>
    <submittedName>
        <fullName evidence="2">Uncharacterized protein</fullName>
    </submittedName>
</protein>